<evidence type="ECO:0000313" key="2">
    <source>
        <dbReference type="EMBL" id="GFY90110.1"/>
    </source>
</evidence>
<name>A0A7J0EUS4_9ERIC</name>
<comment type="caution">
    <text evidence="2">The sequence shown here is derived from an EMBL/GenBank/DDBJ whole genome shotgun (WGS) entry which is preliminary data.</text>
</comment>
<gene>
    <name evidence="2" type="ORF">Acr_07g0003070</name>
</gene>
<feature type="region of interest" description="Disordered" evidence="1">
    <location>
        <begin position="1"/>
        <end position="101"/>
    </location>
</feature>
<feature type="compositionally biased region" description="Basic and acidic residues" evidence="1">
    <location>
        <begin position="1"/>
        <end position="16"/>
    </location>
</feature>
<dbReference type="EMBL" id="BJWL01000007">
    <property type="protein sequence ID" value="GFY90110.1"/>
    <property type="molecule type" value="Genomic_DNA"/>
</dbReference>
<dbReference type="Proteomes" id="UP000585474">
    <property type="component" value="Unassembled WGS sequence"/>
</dbReference>
<protein>
    <submittedName>
        <fullName evidence="2">Uncharacterized protein</fullName>
    </submittedName>
</protein>
<evidence type="ECO:0000313" key="3">
    <source>
        <dbReference type="Proteomes" id="UP000585474"/>
    </source>
</evidence>
<feature type="compositionally biased region" description="Basic and acidic residues" evidence="1">
    <location>
        <begin position="81"/>
        <end position="101"/>
    </location>
</feature>
<evidence type="ECO:0000256" key="1">
    <source>
        <dbReference type="SAM" id="MobiDB-lite"/>
    </source>
</evidence>
<feature type="compositionally biased region" description="Basic and acidic residues" evidence="1">
    <location>
        <begin position="24"/>
        <end position="55"/>
    </location>
</feature>
<dbReference type="AlphaFoldDB" id="A0A7J0EUS4"/>
<organism evidence="2 3">
    <name type="scientific">Actinidia rufa</name>
    <dbReference type="NCBI Taxonomy" id="165716"/>
    <lineage>
        <taxon>Eukaryota</taxon>
        <taxon>Viridiplantae</taxon>
        <taxon>Streptophyta</taxon>
        <taxon>Embryophyta</taxon>
        <taxon>Tracheophyta</taxon>
        <taxon>Spermatophyta</taxon>
        <taxon>Magnoliopsida</taxon>
        <taxon>eudicotyledons</taxon>
        <taxon>Gunneridae</taxon>
        <taxon>Pentapetalae</taxon>
        <taxon>asterids</taxon>
        <taxon>Ericales</taxon>
        <taxon>Actinidiaceae</taxon>
        <taxon>Actinidia</taxon>
    </lineage>
</organism>
<sequence>MERKDWRREAEVEVKEWPTSLTVRENERRRERRDEGEAVEEKREGFLEGGGERGGDNNGEEGLEEGGGGRGEGGTDEFDVEGERRAVKEEGERDFLREEERGGGCSVISALNFLDFKGYD</sequence>
<reference evidence="2 3" key="1">
    <citation type="submission" date="2019-07" db="EMBL/GenBank/DDBJ databases">
        <title>De Novo Assembly of kiwifruit Actinidia rufa.</title>
        <authorList>
            <person name="Sugita-Konishi S."/>
            <person name="Sato K."/>
            <person name="Mori E."/>
            <person name="Abe Y."/>
            <person name="Kisaki G."/>
            <person name="Hamano K."/>
            <person name="Suezawa K."/>
            <person name="Otani M."/>
            <person name="Fukuda T."/>
            <person name="Manabe T."/>
            <person name="Gomi K."/>
            <person name="Tabuchi M."/>
            <person name="Akimitsu K."/>
            <person name="Kataoka I."/>
        </authorList>
    </citation>
    <scope>NUCLEOTIDE SEQUENCE [LARGE SCALE GENOMIC DNA]</scope>
    <source>
        <strain evidence="3">cv. Fuchu</strain>
    </source>
</reference>
<keyword evidence="3" id="KW-1185">Reference proteome</keyword>
<accession>A0A7J0EUS4</accession>
<proteinExistence type="predicted"/>